<dbReference type="OrthoDB" id="4539328at2"/>
<dbReference type="Proteomes" id="UP000321424">
    <property type="component" value="Unassembled WGS sequence"/>
</dbReference>
<accession>A0A511MPT8</accession>
<organism evidence="1 2">
    <name type="scientific">Nocardia ninae NBRC 108245</name>
    <dbReference type="NCBI Taxonomy" id="1210091"/>
    <lineage>
        <taxon>Bacteria</taxon>
        <taxon>Bacillati</taxon>
        <taxon>Actinomycetota</taxon>
        <taxon>Actinomycetes</taxon>
        <taxon>Mycobacteriales</taxon>
        <taxon>Nocardiaceae</taxon>
        <taxon>Nocardia</taxon>
    </lineage>
</organism>
<comment type="caution">
    <text evidence="1">The sequence shown here is derived from an EMBL/GenBank/DDBJ whole genome shotgun (WGS) entry which is preliminary data.</text>
</comment>
<sequence length="157" mass="17422">MRQFYRAVLLDDDYRLIGYVEPGARMVEHAWIGNHSVQGIERLLSVPARVVWARRQLGAENLYAAAASVAALRPPEHGCTGRYILNHDQLGYVDKAAAVEQAGRRRTHPLPILTAAGGAEPHALAGTWARDRISVGDTVPDGFELWKFDVAELHQFQ</sequence>
<reference evidence="1 2" key="1">
    <citation type="submission" date="2019-07" db="EMBL/GenBank/DDBJ databases">
        <title>Whole genome shotgun sequence of Nocardia ninae NBRC 108245.</title>
        <authorList>
            <person name="Hosoyama A."/>
            <person name="Uohara A."/>
            <person name="Ohji S."/>
            <person name="Ichikawa N."/>
        </authorList>
    </citation>
    <scope>NUCLEOTIDE SEQUENCE [LARGE SCALE GENOMIC DNA]</scope>
    <source>
        <strain evidence="1 2">NBRC 108245</strain>
    </source>
</reference>
<proteinExistence type="predicted"/>
<dbReference type="RefSeq" id="WP_147140330.1">
    <property type="nucleotide sequence ID" value="NZ_BJXA01000073.1"/>
</dbReference>
<keyword evidence="2" id="KW-1185">Reference proteome</keyword>
<protein>
    <submittedName>
        <fullName evidence="1">Uncharacterized protein</fullName>
    </submittedName>
</protein>
<name>A0A511MPT8_9NOCA</name>
<dbReference type="AlphaFoldDB" id="A0A511MPT8"/>
<evidence type="ECO:0000313" key="1">
    <source>
        <dbReference type="EMBL" id="GEM42613.1"/>
    </source>
</evidence>
<dbReference type="EMBL" id="BJXA01000073">
    <property type="protein sequence ID" value="GEM42613.1"/>
    <property type="molecule type" value="Genomic_DNA"/>
</dbReference>
<evidence type="ECO:0000313" key="2">
    <source>
        <dbReference type="Proteomes" id="UP000321424"/>
    </source>
</evidence>
<gene>
    <name evidence="1" type="ORF">NN4_71320</name>
</gene>